<dbReference type="Proteomes" id="UP001303115">
    <property type="component" value="Unassembled WGS sequence"/>
</dbReference>
<gene>
    <name evidence="1" type="ORF">C8A01DRAFT_34303</name>
</gene>
<protein>
    <submittedName>
        <fullName evidence="1">Uncharacterized protein</fullName>
    </submittedName>
</protein>
<name>A0AAN6PKL3_9PEZI</name>
<keyword evidence="2" id="KW-1185">Reference proteome</keyword>
<dbReference type="EMBL" id="MU854353">
    <property type="protein sequence ID" value="KAK4041700.1"/>
    <property type="molecule type" value="Genomic_DNA"/>
</dbReference>
<comment type="caution">
    <text evidence="1">The sequence shown here is derived from an EMBL/GenBank/DDBJ whole genome shotgun (WGS) entry which is preliminary data.</text>
</comment>
<sequence>MDSEPMLEPLYQALEDFLDNAVSNWIDEDSRQMIAEFYERWPDTREVSHLTISEISFVKDQLLTEDLFVEDRLLRPFVLMCHTMILEEVRKAASRGLEADMSNICATALKLLVVGGLGATELTAADPTSMEQG</sequence>
<evidence type="ECO:0000313" key="2">
    <source>
        <dbReference type="Proteomes" id="UP001303115"/>
    </source>
</evidence>
<organism evidence="1 2">
    <name type="scientific">Parachaetomium inaequale</name>
    <dbReference type="NCBI Taxonomy" id="2588326"/>
    <lineage>
        <taxon>Eukaryota</taxon>
        <taxon>Fungi</taxon>
        <taxon>Dikarya</taxon>
        <taxon>Ascomycota</taxon>
        <taxon>Pezizomycotina</taxon>
        <taxon>Sordariomycetes</taxon>
        <taxon>Sordariomycetidae</taxon>
        <taxon>Sordariales</taxon>
        <taxon>Chaetomiaceae</taxon>
        <taxon>Parachaetomium</taxon>
    </lineage>
</organism>
<proteinExistence type="predicted"/>
<accession>A0AAN6PKL3</accession>
<dbReference type="AlphaFoldDB" id="A0AAN6PKL3"/>
<reference evidence="2" key="1">
    <citation type="journal article" date="2023" name="Mol. Phylogenet. Evol.">
        <title>Genome-scale phylogeny and comparative genomics of the fungal order Sordariales.</title>
        <authorList>
            <person name="Hensen N."/>
            <person name="Bonometti L."/>
            <person name="Westerberg I."/>
            <person name="Brannstrom I.O."/>
            <person name="Guillou S."/>
            <person name="Cros-Aarteil S."/>
            <person name="Calhoun S."/>
            <person name="Haridas S."/>
            <person name="Kuo A."/>
            <person name="Mondo S."/>
            <person name="Pangilinan J."/>
            <person name="Riley R."/>
            <person name="LaButti K."/>
            <person name="Andreopoulos B."/>
            <person name="Lipzen A."/>
            <person name="Chen C."/>
            <person name="Yan M."/>
            <person name="Daum C."/>
            <person name="Ng V."/>
            <person name="Clum A."/>
            <person name="Steindorff A."/>
            <person name="Ohm R.A."/>
            <person name="Martin F."/>
            <person name="Silar P."/>
            <person name="Natvig D.O."/>
            <person name="Lalanne C."/>
            <person name="Gautier V."/>
            <person name="Ament-Velasquez S.L."/>
            <person name="Kruys A."/>
            <person name="Hutchinson M.I."/>
            <person name="Powell A.J."/>
            <person name="Barry K."/>
            <person name="Miller A.N."/>
            <person name="Grigoriev I.V."/>
            <person name="Debuchy R."/>
            <person name="Gladieux P."/>
            <person name="Hiltunen Thoren M."/>
            <person name="Johannesson H."/>
        </authorList>
    </citation>
    <scope>NUCLEOTIDE SEQUENCE [LARGE SCALE GENOMIC DNA]</scope>
    <source>
        <strain evidence="2">CBS 284.82</strain>
    </source>
</reference>
<evidence type="ECO:0000313" key="1">
    <source>
        <dbReference type="EMBL" id="KAK4041700.1"/>
    </source>
</evidence>